<comment type="caution">
    <text evidence="5">The sequence shown here is derived from an EMBL/GenBank/DDBJ whole genome shotgun (WGS) entry which is preliminary data.</text>
</comment>
<organism evidence="5 6">
    <name type="scientific">Pseudahrensia aquimaris</name>
    <dbReference type="NCBI Taxonomy" id="744461"/>
    <lineage>
        <taxon>Bacteria</taxon>
        <taxon>Pseudomonadati</taxon>
        <taxon>Pseudomonadota</taxon>
        <taxon>Alphaproteobacteria</taxon>
        <taxon>Hyphomicrobiales</taxon>
        <taxon>Ahrensiaceae</taxon>
        <taxon>Pseudahrensia</taxon>
    </lineage>
</organism>
<proteinExistence type="predicted"/>
<dbReference type="SUPFAM" id="SSF53822">
    <property type="entry name" value="Periplasmic binding protein-like I"/>
    <property type="match status" value="1"/>
</dbReference>
<dbReference type="PANTHER" id="PTHR30146">
    <property type="entry name" value="LACI-RELATED TRANSCRIPTIONAL REPRESSOR"/>
    <property type="match status" value="1"/>
</dbReference>
<dbReference type="InterPro" id="IPR046335">
    <property type="entry name" value="LacI/GalR-like_sensor"/>
</dbReference>
<evidence type="ECO:0000256" key="2">
    <source>
        <dbReference type="ARBA" id="ARBA00023125"/>
    </source>
</evidence>
<evidence type="ECO:0000256" key="1">
    <source>
        <dbReference type="ARBA" id="ARBA00023015"/>
    </source>
</evidence>
<dbReference type="CDD" id="cd01392">
    <property type="entry name" value="HTH_LacI"/>
    <property type="match status" value="1"/>
</dbReference>
<dbReference type="Pfam" id="PF00356">
    <property type="entry name" value="LacI"/>
    <property type="match status" value="1"/>
</dbReference>
<evidence type="ECO:0000313" key="5">
    <source>
        <dbReference type="EMBL" id="MFD0916021.1"/>
    </source>
</evidence>
<dbReference type="SUPFAM" id="SSF47413">
    <property type="entry name" value="lambda repressor-like DNA-binding domains"/>
    <property type="match status" value="1"/>
</dbReference>
<accession>A0ABW3FC48</accession>
<sequence>MPKHVRSRKGAPGIVEVAARAGVSPATVSRFFNTPDMVKLPTRTRIERAANDLGYIRDRMAGSMHNRFSGTIGIIVPTIDNAIFSELIESFASRLLVHDRTMLIAAHGYELEREVAIVRSLLERRIDGIALIGFDHDPIALNMLAQRNVPVVSIWNFSETSDLPCIGANNFKAGQMAVEHLLELGHTKISFIFADTKGNDRARARLDGAIGKAKEGGIQVSADAIHTCSYDVGEAKRLVVNILKSEPKTAIVCGNDIISHGAMFACQALHLKVPDAVSIIGIGDFQGSAHMEPGLTTIRLPAKKIGALAADTLVEMNETGRPNPEFRREVELNFIRRGSTAAPCDE</sequence>
<keyword evidence="6" id="KW-1185">Reference proteome</keyword>
<dbReference type="PROSITE" id="PS50932">
    <property type="entry name" value="HTH_LACI_2"/>
    <property type="match status" value="1"/>
</dbReference>
<feature type="domain" description="HTH lacI-type" evidence="4">
    <location>
        <begin position="12"/>
        <end position="66"/>
    </location>
</feature>
<reference evidence="6" key="1">
    <citation type="journal article" date="2019" name="Int. J. Syst. Evol. Microbiol.">
        <title>The Global Catalogue of Microorganisms (GCM) 10K type strain sequencing project: providing services to taxonomists for standard genome sequencing and annotation.</title>
        <authorList>
            <consortium name="The Broad Institute Genomics Platform"/>
            <consortium name="The Broad Institute Genome Sequencing Center for Infectious Disease"/>
            <person name="Wu L."/>
            <person name="Ma J."/>
        </authorList>
    </citation>
    <scope>NUCLEOTIDE SEQUENCE [LARGE SCALE GENOMIC DNA]</scope>
    <source>
        <strain evidence="6">CCUG 60023</strain>
    </source>
</reference>
<dbReference type="Pfam" id="PF13377">
    <property type="entry name" value="Peripla_BP_3"/>
    <property type="match status" value="1"/>
</dbReference>
<dbReference type="Proteomes" id="UP001597101">
    <property type="component" value="Unassembled WGS sequence"/>
</dbReference>
<keyword evidence="1" id="KW-0805">Transcription regulation</keyword>
<keyword evidence="3" id="KW-0804">Transcription</keyword>
<evidence type="ECO:0000313" key="6">
    <source>
        <dbReference type="Proteomes" id="UP001597101"/>
    </source>
</evidence>
<dbReference type="RefSeq" id="WP_377211857.1">
    <property type="nucleotide sequence ID" value="NZ_JBHTJV010000003.1"/>
</dbReference>
<evidence type="ECO:0000256" key="3">
    <source>
        <dbReference type="ARBA" id="ARBA00023163"/>
    </source>
</evidence>
<name>A0ABW3FC48_9HYPH</name>
<dbReference type="CDD" id="cd06273">
    <property type="entry name" value="PBP1_LacI-like"/>
    <property type="match status" value="1"/>
</dbReference>
<dbReference type="InterPro" id="IPR010982">
    <property type="entry name" value="Lambda_DNA-bd_dom_sf"/>
</dbReference>
<dbReference type="SMART" id="SM00354">
    <property type="entry name" value="HTH_LACI"/>
    <property type="match status" value="1"/>
</dbReference>
<dbReference type="PANTHER" id="PTHR30146:SF33">
    <property type="entry name" value="TRANSCRIPTIONAL REGULATOR"/>
    <property type="match status" value="1"/>
</dbReference>
<dbReference type="InterPro" id="IPR028082">
    <property type="entry name" value="Peripla_BP_I"/>
</dbReference>
<gene>
    <name evidence="5" type="ORF">ACFQ14_06340</name>
</gene>
<dbReference type="EMBL" id="JBHTJV010000003">
    <property type="protein sequence ID" value="MFD0916021.1"/>
    <property type="molecule type" value="Genomic_DNA"/>
</dbReference>
<keyword evidence="2" id="KW-0238">DNA-binding</keyword>
<dbReference type="InterPro" id="IPR000843">
    <property type="entry name" value="HTH_LacI"/>
</dbReference>
<dbReference type="Gene3D" id="1.10.260.40">
    <property type="entry name" value="lambda repressor-like DNA-binding domains"/>
    <property type="match status" value="1"/>
</dbReference>
<protein>
    <submittedName>
        <fullName evidence="5">Substrate-binding domain-containing protein</fullName>
    </submittedName>
</protein>
<dbReference type="Gene3D" id="3.40.50.2300">
    <property type="match status" value="2"/>
</dbReference>
<evidence type="ECO:0000259" key="4">
    <source>
        <dbReference type="PROSITE" id="PS50932"/>
    </source>
</evidence>